<dbReference type="AlphaFoldDB" id="A0A507QML9"/>
<gene>
    <name evidence="5" type="primary">SSO2</name>
    <name evidence="5" type="ORF">MPDQ_002378</name>
</gene>
<organism evidence="5 6">
    <name type="scientific">Monascus purpureus</name>
    <name type="common">Red mold</name>
    <name type="synonym">Monascus anka</name>
    <dbReference type="NCBI Taxonomy" id="5098"/>
    <lineage>
        <taxon>Eukaryota</taxon>
        <taxon>Fungi</taxon>
        <taxon>Dikarya</taxon>
        <taxon>Ascomycota</taxon>
        <taxon>Pezizomycotina</taxon>
        <taxon>Eurotiomycetes</taxon>
        <taxon>Eurotiomycetidae</taxon>
        <taxon>Eurotiales</taxon>
        <taxon>Aspergillaceae</taxon>
        <taxon>Monascus</taxon>
    </lineage>
</organism>
<evidence type="ECO:0000256" key="2">
    <source>
        <dbReference type="SAM" id="Coils"/>
    </source>
</evidence>
<dbReference type="PROSITE" id="PS50192">
    <property type="entry name" value="T_SNARE"/>
    <property type="match status" value="1"/>
</dbReference>
<comment type="similarity">
    <text evidence="1">Belongs to the syntaxin family.</text>
</comment>
<dbReference type="SUPFAM" id="SSF47661">
    <property type="entry name" value="t-snare proteins"/>
    <property type="match status" value="1"/>
</dbReference>
<dbReference type="GO" id="GO:0006906">
    <property type="term" value="P:vesicle fusion"/>
    <property type="evidence" value="ECO:0007669"/>
    <property type="project" value="TreeGrafter"/>
</dbReference>
<keyword evidence="3" id="KW-0812">Transmembrane</keyword>
<dbReference type="InterPro" id="IPR010989">
    <property type="entry name" value="SNARE"/>
</dbReference>
<dbReference type="InterPro" id="IPR045242">
    <property type="entry name" value="Syntaxin"/>
</dbReference>
<dbReference type="GO" id="GO:0000149">
    <property type="term" value="F:SNARE binding"/>
    <property type="evidence" value="ECO:0007669"/>
    <property type="project" value="TreeGrafter"/>
</dbReference>
<proteinExistence type="inferred from homology"/>
<dbReference type="InterPro" id="IPR006011">
    <property type="entry name" value="Syntaxin_N"/>
</dbReference>
<dbReference type="PANTHER" id="PTHR19957:SF380">
    <property type="entry name" value="SYNTAXIN FAMILY PROTEIN"/>
    <property type="match status" value="1"/>
</dbReference>
<dbReference type="Pfam" id="PF05739">
    <property type="entry name" value="SNARE"/>
    <property type="match status" value="1"/>
</dbReference>
<evidence type="ECO:0000259" key="4">
    <source>
        <dbReference type="PROSITE" id="PS50192"/>
    </source>
</evidence>
<dbReference type="Proteomes" id="UP000319663">
    <property type="component" value="Unassembled WGS sequence"/>
</dbReference>
<dbReference type="GO" id="GO:0006887">
    <property type="term" value="P:exocytosis"/>
    <property type="evidence" value="ECO:0007669"/>
    <property type="project" value="TreeGrafter"/>
</dbReference>
<protein>
    <submittedName>
        <fullName evidence="5">Plasma membrane t-SNARE, secretory vesicle fusion</fullName>
    </submittedName>
</protein>
<dbReference type="GO" id="GO:0012505">
    <property type="term" value="C:endomembrane system"/>
    <property type="evidence" value="ECO:0007669"/>
    <property type="project" value="TreeGrafter"/>
</dbReference>
<dbReference type="GO" id="GO:0031201">
    <property type="term" value="C:SNARE complex"/>
    <property type="evidence" value="ECO:0007669"/>
    <property type="project" value="TreeGrafter"/>
</dbReference>
<sequence length="321" mass="35665">MLNQNYKYQSLDENNQGGGYAEYNPYGNAGPYANQQTAYTGANAMEQGAGGYEMGSVNQPAGGQASILDQCKNISDAIQELRSKREGQLSAAQNALIDSSTDKEDQATRQTLDYIEDDINTGFRGLRDDIERLKKTPGSGDPRVQPQIDKAIRDLRNEIDQYKKAQANFQNRLKEQVRRRYEIANPDATPEELDQGVNQVLMGQVQTFQVTGTRTKQANDARQAALERSTAIRKIERDMLELSQLSEEIARLVEQQEVPVERIAEDAEQTKTHIQEANTHISRAIVSARKARKWKWIALIIVLIIIGVAVGVGVGVGKNSS</sequence>
<evidence type="ECO:0000256" key="1">
    <source>
        <dbReference type="ARBA" id="ARBA00009063"/>
    </source>
</evidence>
<accession>A0A507QML9</accession>
<feature type="coiled-coil region" evidence="2">
    <location>
        <begin position="148"/>
        <end position="179"/>
    </location>
</feature>
<dbReference type="GO" id="GO:0048278">
    <property type="term" value="P:vesicle docking"/>
    <property type="evidence" value="ECO:0007669"/>
    <property type="project" value="TreeGrafter"/>
</dbReference>
<dbReference type="Gene3D" id="1.20.5.110">
    <property type="match status" value="1"/>
</dbReference>
<comment type="caution">
    <text evidence="5">The sequence shown here is derived from an EMBL/GenBank/DDBJ whole genome shotgun (WGS) entry which is preliminary data.</text>
</comment>
<dbReference type="Pfam" id="PF00804">
    <property type="entry name" value="Syntaxin"/>
    <property type="match status" value="1"/>
</dbReference>
<dbReference type="EMBL" id="VIFY01000173">
    <property type="protein sequence ID" value="TQB69083.1"/>
    <property type="molecule type" value="Genomic_DNA"/>
</dbReference>
<dbReference type="GO" id="GO:0006886">
    <property type="term" value="P:intracellular protein transport"/>
    <property type="evidence" value="ECO:0007669"/>
    <property type="project" value="TreeGrafter"/>
</dbReference>
<name>A0A507QML9_MONPU</name>
<dbReference type="STRING" id="5098.A0A507QML9"/>
<dbReference type="PANTHER" id="PTHR19957">
    <property type="entry name" value="SYNTAXIN"/>
    <property type="match status" value="1"/>
</dbReference>
<reference evidence="5 6" key="1">
    <citation type="submission" date="2019-06" db="EMBL/GenBank/DDBJ databases">
        <title>Wine fermentation using esterase from Monascus purpureus.</title>
        <authorList>
            <person name="Geng C."/>
            <person name="Zhang Y."/>
        </authorList>
    </citation>
    <scope>NUCLEOTIDE SEQUENCE [LARGE SCALE GENOMIC DNA]</scope>
    <source>
        <strain evidence="5">HQ1</strain>
    </source>
</reference>
<evidence type="ECO:0000313" key="6">
    <source>
        <dbReference type="Proteomes" id="UP000319663"/>
    </source>
</evidence>
<dbReference type="InterPro" id="IPR000727">
    <property type="entry name" value="T_SNARE_dom"/>
</dbReference>
<dbReference type="GO" id="GO:0005484">
    <property type="term" value="F:SNAP receptor activity"/>
    <property type="evidence" value="ECO:0007669"/>
    <property type="project" value="TreeGrafter"/>
</dbReference>
<feature type="domain" description="T-SNARE coiled-coil homology" evidence="4">
    <location>
        <begin position="222"/>
        <end position="284"/>
    </location>
</feature>
<dbReference type="Gene3D" id="1.20.58.70">
    <property type="match status" value="1"/>
</dbReference>
<dbReference type="SMART" id="SM00397">
    <property type="entry name" value="t_SNARE"/>
    <property type="match status" value="1"/>
</dbReference>
<keyword evidence="3" id="KW-1133">Transmembrane helix</keyword>
<keyword evidence="3" id="KW-0472">Membrane</keyword>
<feature type="transmembrane region" description="Helical" evidence="3">
    <location>
        <begin position="296"/>
        <end position="316"/>
    </location>
</feature>
<dbReference type="GO" id="GO:0005886">
    <property type="term" value="C:plasma membrane"/>
    <property type="evidence" value="ECO:0007669"/>
    <property type="project" value="TreeGrafter"/>
</dbReference>
<keyword evidence="2" id="KW-0175">Coiled coil</keyword>
<keyword evidence="6" id="KW-1185">Reference proteome</keyword>
<evidence type="ECO:0000313" key="5">
    <source>
        <dbReference type="EMBL" id="TQB69083.1"/>
    </source>
</evidence>
<evidence type="ECO:0000256" key="3">
    <source>
        <dbReference type="SAM" id="Phobius"/>
    </source>
</evidence>